<gene>
    <name evidence="1" type="ORF">APR42_16145</name>
</gene>
<accession>A0A0Q9ZL59</accession>
<reference evidence="1" key="1">
    <citation type="submission" date="2015-10" db="EMBL/GenBank/DDBJ databases">
        <title>Draft genome sequence of Salegentibacter mishustinae KCTC 12263.</title>
        <authorList>
            <person name="Lin W."/>
            <person name="Zheng Q."/>
        </authorList>
    </citation>
    <scope>NUCLEOTIDE SEQUENCE [LARGE SCALE GENOMIC DNA]</scope>
    <source>
        <strain evidence="1">KCTC 12263</strain>
    </source>
</reference>
<sequence>MERGDGYKNVNFVILFLQLYMVFGQEPANRKRIDINIGHGGKDSGAIGIKGISNRDENHYYNRTVCIVQWL</sequence>
<evidence type="ECO:0000313" key="2">
    <source>
        <dbReference type="Proteomes" id="UP000051643"/>
    </source>
</evidence>
<dbReference type="AlphaFoldDB" id="A0A0Q9ZL59"/>
<evidence type="ECO:0000313" key="1">
    <source>
        <dbReference type="EMBL" id="KRG29543.1"/>
    </source>
</evidence>
<keyword evidence="2" id="KW-1185">Reference proteome</keyword>
<dbReference type="RefSeq" id="WP_111327969.1">
    <property type="nucleotide sequence ID" value="NZ_LKTP01000008.1"/>
</dbReference>
<evidence type="ECO:0008006" key="3">
    <source>
        <dbReference type="Google" id="ProtNLM"/>
    </source>
</evidence>
<dbReference type="OrthoDB" id="9806267at2"/>
<organism evidence="1 2">
    <name type="scientific">Salegentibacter mishustinae</name>
    <dbReference type="NCBI Taxonomy" id="270918"/>
    <lineage>
        <taxon>Bacteria</taxon>
        <taxon>Pseudomonadati</taxon>
        <taxon>Bacteroidota</taxon>
        <taxon>Flavobacteriia</taxon>
        <taxon>Flavobacteriales</taxon>
        <taxon>Flavobacteriaceae</taxon>
        <taxon>Salegentibacter</taxon>
    </lineage>
</organism>
<dbReference type="EMBL" id="LKTP01000008">
    <property type="protein sequence ID" value="KRG29543.1"/>
    <property type="molecule type" value="Genomic_DNA"/>
</dbReference>
<dbReference type="STRING" id="270918.APR42_16145"/>
<proteinExistence type="predicted"/>
<comment type="caution">
    <text evidence="1">The sequence shown here is derived from an EMBL/GenBank/DDBJ whole genome shotgun (WGS) entry which is preliminary data.</text>
</comment>
<protein>
    <recommendedName>
        <fullName evidence="3">N-acetylmuramoyl-L-alanine amidase</fullName>
    </recommendedName>
</protein>
<name>A0A0Q9ZL59_9FLAO</name>
<dbReference type="Proteomes" id="UP000051643">
    <property type="component" value="Unassembled WGS sequence"/>
</dbReference>